<keyword evidence="3" id="KW-1185">Reference proteome</keyword>
<protein>
    <submittedName>
        <fullName evidence="2">Uncharacterized protein</fullName>
    </submittedName>
</protein>
<feature type="compositionally biased region" description="Polar residues" evidence="1">
    <location>
        <begin position="74"/>
        <end position="85"/>
    </location>
</feature>
<feature type="region of interest" description="Disordered" evidence="1">
    <location>
        <begin position="62"/>
        <end position="102"/>
    </location>
</feature>
<gene>
    <name evidence="2" type="ORF">CHARACLAT_023643</name>
</gene>
<dbReference type="Proteomes" id="UP001352852">
    <property type="component" value="Unassembled WGS sequence"/>
</dbReference>
<accession>A0ABU7EPZ4</accession>
<proteinExistence type="predicted"/>
<name>A0ABU7EPZ4_9TELE</name>
<reference evidence="2 3" key="1">
    <citation type="submission" date="2021-06" db="EMBL/GenBank/DDBJ databases">
        <authorList>
            <person name="Palmer J.M."/>
        </authorList>
    </citation>
    <scope>NUCLEOTIDE SEQUENCE [LARGE SCALE GENOMIC DNA]</scope>
    <source>
        <strain evidence="2 3">CL_MEX2019</strain>
        <tissue evidence="2">Muscle</tissue>
    </source>
</reference>
<evidence type="ECO:0000313" key="2">
    <source>
        <dbReference type="EMBL" id="MED6288150.1"/>
    </source>
</evidence>
<evidence type="ECO:0000256" key="1">
    <source>
        <dbReference type="SAM" id="MobiDB-lite"/>
    </source>
</evidence>
<evidence type="ECO:0000313" key="3">
    <source>
        <dbReference type="Proteomes" id="UP001352852"/>
    </source>
</evidence>
<comment type="caution">
    <text evidence="2">The sequence shown here is derived from an EMBL/GenBank/DDBJ whole genome shotgun (WGS) entry which is preliminary data.</text>
</comment>
<organism evidence="2 3">
    <name type="scientific">Characodon lateralis</name>
    <dbReference type="NCBI Taxonomy" id="208331"/>
    <lineage>
        <taxon>Eukaryota</taxon>
        <taxon>Metazoa</taxon>
        <taxon>Chordata</taxon>
        <taxon>Craniata</taxon>
        <taxon>Vertebrata</taxon>
        <taxon>Euteleostomi</taxon>
        <taxon>Actinopterygii</taxon>
        <taxon>Neopterygii</taxon>
        <taxon>Teleostei</taxon>
        <taxon>Neoteleostei</taxon>
        <taxon>Acanthomorphata</taxon>
        <taxon>Ovalentaria</taxon>
        <taxon>Atherinomorphae</taxon>
        <taxon>Cyprinodontiformes</taxon>
        <taxon>Goodeidae</taxon>
        <taxon>Characodon</taxon>
    </lineage>
</organism>
<sequence>MKEVILDIQARGMRENRVFSGTPARAQEDAESTVLGFLQCQLKLLIEKVKNIAFLNIRSWSTTSKKSRSEDRGTNFSVMTGLQRRSSNEGKLFSPIRKNQKG</sequence>
<dbReference type="EMBL" id="JAHUTJ010059906">
    <property type="protein sequence ID" value="MED6288150.1"/>
    <property type="molecule type" value="Genomic_DNA"/>
</dbReference>